<protein>
    <recommendedName>
        <fullName evidence="2">RBR-type E3 ubiquitin transferase</fullName>
        <ecNumber evidence="2">2.3.2.31</ecNumber>
    </recommendedName>
</protein>
<sequence>MENVAICPRVSCQNPGTISSTSPNLATCLVCDFSFCTKCRRVYHGVDACRPTVVAVSRMIENEDGTMTFKKITVDEYLAADEDQRKEMAWWYGGPEKLEAAMDEAMGRDRSQEWLDEYTRPCPSCGVSVFKEDGCNTVYCPCGTLFCFGCGENFSDGKSDKTKHWASLRREYTPCSRRC</sequence>
<dbReference type="Proteomes" id="UP000252519">
    <property type="component" value="Unassembled WGS sequence"/>
</dbReference>
<evidence type="ECO:0000313" key="11">
    <source>
        <dbReference type="Proteomes" id="UP000252519"/>
    </source>
</evidence>
<evidence type="ECO:0000259" key="9">
    <source>
        <dbReference type="PROSITE" id="PS51873"/>
    </source>
</evidence>
<dbReference type="EMBL" id="JOJR01000005">
    <property type="protein sequence ID" value="RCN52739.1"/>
    <property type="molecule type" value="Genomic_DNA"/>
</dbReference>
<reference evidence="10 11" key="1">
    <citation type="submission" date="2014-10" db="EMBL/GenBank/DDBJ databases">
        <title>Draft genome of the hookworm Ancylostoma caninum.</title>
        <authorList>
            <person name="Mitreva M."/>
        </authorList>
    </citation>
    <scope>NUCLEOTIDE SEQUENCE [LARGE SCALE GENOMIC DNA]</scope>
    <source>
        <strain evidence="10 11">Baltimore</strain>
    </source>
</reference>
<evidence type="ECO:0000256" key="7">
    <source>
        <dbReference type="ARBA" id="ARBA00022786"/>
    </source>
</evidence>
<comment type="caution">
    <text evidence="10">The sequence shown here is derived from an EMBL/GenBank/DDBJ whole genome shotgun (WGS) entry which is preliminary data.</text>
</comment>
<dbReference type="EC" id="2.3.2.31" evidence="2"/>
<dbReference type="Pfam" id="PF01485">
    <property type="entry name" value="IBR"/>
    <property type="match status" value="1"/>
</dbReference>
<dbReference type="STRING" id="29170.A0A368HAU0"/>
<keyword evidence="5" id="KW-0677">Repeat</keyword>
<dbReference type="InterPro" id="IPR031127">
    <property type="entry name" value="E3_UB_ligase_RBR"/>
</dbReference>
<keyword evidence="11" id="KW-1185">Reference proteome</keyword>
<dbReference type="Gene3D" id="1.20.120.1750">
    <property type="match status" value="1"/>
</dbReference>
<dbReference type="GO" id="GO:0016567">
    <property type="term" value="P:protein ubiquitination"/>
    <property type="evidence" value="ECO:0007669"/>
    <property type="project" value="InterPro"/>
</dbReference>
<organism evidence="10 11">
    <name type="scientific">Ancylostoma caninum</name>
    <name type="common">Dog hookworm</name>
    <dbReference type="NCBI Taxonomy" id="29170"/>
    <lineage>
        <taxon>Eukaryota</taxon>
        <taxon>Metazoa</taxon>
        <taxon>Ecdysozoa</taxon>
        <taxon>Nematoda</taxon>
        <taxon>Chromadorea</taxon>
        <taxon>Rhabditida</taxon>
        <taxon>Rhabditina</taxon>
        <taxon>Rhabditomorpha</taxon>
        <taxon>Strongyloidea</taxon>
        <taxon>Ancylostomatidae</taxon>
        <taxon>Ancylostomatinae</taxon>
        <taxon>Ancylostoma</taxon>
    </lineage>
</organism>
<feature type="domain" description="RING-type" evidence="9">
    <location>
        <begin position="1"/>
        <end position="179"/>
    </location>
</feature>
<evidence type="ECO:0000256" key="2">
    <source>
        <dbReference type="ARBA" id="ARBA00012251"/>
    </source>
</evidence>
<dbReference type="InterPro" id="IPR044066">
    <property type="entry name" value="TRIAD_supradom"/>
</dbReference>
<dbReference type="InterPro" id="IPR002867">
    <property type="entry name" value="IBR_dom"/>
</dbReference>
<evidence type="ECO:0000256" key="8">
    <source>
        <dbReference type="ARBA" id="ARBA00022833"/>
    </source>
</evidence>
<accession>A0A368HAU0</accession>
<dbReference type="Gene3D" id="2.20.25.20">
    <property type="match status" value="1"/>
</dbReference>
<dbReference type="GO" id="GO:0008270">
    <property type="term" value="F:zinc ion binding"/>
    <property type="evidence" value="ECO:0007669"/>
    <property type="project" value="UniProtKB-KW"/>
</dbReference>
<evidence type="ECO:0000256" key="1">
    <source>
        <dbReference type="ARBA" id="ARBA00001798"/>
    </source>
</evidence>
<dbReference type="PROSITE" id="PS51873">
    <property type="entry name" value="TRIAD"/>
    <property type="match status" value="1"/>
</dbReference>
<dbReference type="Pfam" id="PF26200">
    <property type="entry name" value="Rcat_RNF216"/>
    <property type="match status" value="1"/>
</dbReference>
<proteinExistence type="predicted"/>
<keyword evidence="6" id="KW-0863">Zinc-finger</keyword>
<dbReference type="AlphaFoldDB" id="A0A368HAU0"/>
<dbReference type="GO" id="GO:0061630">
    <property type="term" value="F:ubiquitin protein ligase activity"/>
    <property type="evidence" value="ECO:0007669"/>
    <property type="project" value="UniProtKB-EC"/>
</dbReference>
<keyword evidence="3" id="KW-0808">Transferase</keyword>
<evidence type="ECO:0000256" key="3">
    <source>
        <dbReference type="ARBA" id="ARBA00022679"/>
    </source>
</evidence>
<dbReference type="PANTHER" id="PTHR11685">
    <property type="entry name" value="RBR FAMILY RING FINGER AND IBR DOMAIN-CONTAINING"/>
    <property type="match status" value="1"/>
</dbReference>
<evidence type="ECO:0000313" key="10">
    <source>
        <dbReference type="EMBL" id="RCN52739.1"/>
    </source>
</evidence>
<evidence type="ECO:0000256" key="6">
    <source>
        <dbReference type="ARBA" id="ARBA00022771"/>
    </source>
</evidence>
<comment type="catalytic activity">
    <reaction evidence="1">
        <text>[E2 ubiquitin-conjugating enzyme]-S-ubiquitinyl-L-cysteine + [acceptor protein]-L-lysine = [E2 ubiquitin-conjugating enzyme]-L-cysteine + [acceptor protein]-N(6)-ubiquitinyl-L-lysine.</text>
        <dbReference type="EC" id="2.3.2.31"/>
    </reaction>
</comment>
<keyword evidence="4" id="KW-0479">Metal-binding</keyword>
<dbReference type="SUPFAM" id="SSF57850">
    <property type="entry name" value="RING/U-box"/>
    <property type="match status" value="2"/>
</dbReference>
<keyword evidence="7" id="KW-0833">Ubl conjugation pathway</keyword>
<evidence type="ECO:0000256" key="4">
    <source>
        <dbReference type="ARBA" id="ARBA00022723"/>
    </source>
</evidence>
<evidence type="ECO:0000256" key="5">
    <source>
        <dbReference type="ARBA" id="ARBA00022737"/>
    </source>
</evidence>
<name>A0A368HAU0_ANCCA</name>
<keyword evidence="8" id="KW-0862">Zinc</keyword>
<dbReference type="OrthoDB" id="1431934at2759"/>
<gene>
    <name evidence="10" type="ORF">ANCCAN_01115</name>
</gene>